<proteinExistence type="predicted"/>
<evidence type="ECO:0000256" key="1">
    <source>
        <dbReference type="SAM" id="MobiDB-lite"/>
    </source>
</evidence>
<accession>A0A8X6LH72</accession>
<comment type="caution">
    <text evidence="2">The sequence shown here is derived from an EMBL/GenBank/DDBJ whole genome shotgun (WGS) entry which is preliminary data.</text>
</comment>
<gene>
    <name evidence="2" type="ORF">TNCT_403101</name>
</gene>
<keyword evidence="3" id="KW-1185">Reference proteome</keyword>
<reference evidence="2" key="1">
    <citation type="submission" date="2020-07" db="EMBL/GenBank/DDBJ databases">
        <title>Multicomponent nature underlies the extraordinary mechanical properties of spider dragline silk.</title>
        <authorList>
            <person name="Kono N."/>
            <person name="Nakamura H."/>
            <person name="Mori M."/>
            <person name="Yoshida Y."/>
            <person name="Ohtoshi R."/>
            <person name="Malay A.D."/>
            <person name="Moran D.A.P."/>
            <person name="Tomita M."/>
            <person name="Numata K."/>
            <person name="Arakawa K."/>
        </authorList>
    </citation>
    <scope>NUCLEOTIDE SEQUENCE</scope>
</reference>
<dbReference type="AlphaFoldDB" id="A0A8X6LH72"/>
<name>A0A8X6LH72_TRICU</name>
<evidence type="ECO:0000313" key="3">
    <source>
        <dbReference type="Proteomes" id="UP000887116"/>
    </source>
</evidence>
<dbReference type="EMBL" id="BMAO01026117">
    <property type="protein sequence ID" value="GFR07104.1"/>
    <property type="molecule type" value="Genomic_DNA"/>
</dbReference>
<sequence>MHRCSLRSSRSDWHSELSPFDRPSMDNLGIIIRGCSQLSNGMAHNEEMFELLLRKNHSLGSTSTYLSTEIAPVRTF</sequence>
<protein>
    <submittedName>
        <fullName evidence="2">Uncharacterized protein</fullName>
    </submittedName>
</protein>
<dbReference type="Proteomes" id="UP000887116">
    <property type="component" value="Unassembled WGS sequence"/>
</dbReference>
<organism evidence="2 3">
    <name type="scientific">Trichonephila clavata</name>
    <name type="common">Joro spider</name>
    <name type="synonym">Nephila clavata</name>
    <dbReference type="NCBI Taxonomy" id="2740835"/>
    <lineage>
        <taxon>Eukaryota</taxon>
        <taxon>Metazoa</taxon>
        <taxon>Ecdysozoa</taxon>
        <taxon>Arthropoda</taxon>
        <taxon>Chelicerata</taxon>
        <taxon>Arachnida</taxon>
        <taxon>Araneae</taxon>
        <taxon>Araneomorphae</taxon>
        <taxon>Entelegynae</taxon>
        <taxon>Araneoidea</taxon>
        <taxon>Nephilidae</taxon>
        <taxon>Trichonephila</taxon>
    </lineage>
</organism>
<feature type="region of interest" description="Disordered" evidence="1">
    <location>
        <begin position="1"/>
        <end position="24"/>
    </location>
</feature>
<evidence type="ECO:0000313" key="2">
    <source>
        <dbReference type="EMBL" id="GFR07104.1"/>
    </source>
</evidence>